<evidence type="ECO:0000313" key="2">
    <source>
        <dbReference type="EMBL" id="TEB20073.1"/>
    </source>
</evidence>
<evidence type="ECO:0000313" key="3">
    <source>
        <dbReference type="Proteomes" id="UP000298030"/>
    </source>
</evidence>
<evidence type="ECO:0000256" key="1">
    <source>
        <dbReference type="SAM" id="MobiDB-lite"/>
    </source>
</evidence>
<gene>
    <name evidence="2" type="ORF">FA13DRAFT_1718174</name>
</gene>
<feature type="region of interest" description="Disordered" evidence="1">
    <location>
        <begin position="367"/>
        <end position="387"/>
    </location>
</feature>
<organism evidence="2 3">
    <name type="scientific">Coprinellus micaceus</name>
    <name type="common">Glistening ink-cap mushroom</name>
    <name type="synonym">Coprinus micaceus</name>
    <dbReference type="NCBI Taxonomy" id="71717"/>
    <lineage>
        <taxon>Eukaryota</taxon>
        <taxon>Fungi</taxon>
        <taxon>Dikarya</taxon>
        <taxon>Basidiomycota</taxon>
        <taxon>Agaricomycotina</taxon>
        <taxon>Agaricomycetes</taxon>
        <taxon>Agaricomycetidae</taxon>
        <taxon>Agaricales</taxon>
        <taxon>Agaricineae</taxon>
        <taxon>Psathyrellaceae</taxon>
        <taxon>Coprinellus</taxon>
    </lineage>
</organism>
<accession>A0A4Y7SED9</accession>
<sequence length="387" mass="43207">MFSPNNKAAQYSGRHHARPHRRLHRIAQSSEHFYKRPRSALLHKHAVQSGFTFREFHGCRDCPEHIVDLDSDGREIGGSPSIKLVHQAIATSSITDFILEESAQRVTEGTLNKMSKKAVEWWYEVRRMWGVRSWREELGDAGIPSIRSAQKRYFPQSSSDISAIGPIGWSDSFGFTMYHCRELAVIGFEPFDPGWNFQILGDRVEDSPCMGSVLFADVTSKLRNIGGRTSPSANKYLGSLRTSLKDPSASEDDIANEKWLRAVPMGEKDVLGLLRAQISRGVAASERWPVAYKDPEPVEEKASGIPYPNRVIGLTAFLVVHNRSPSTEKSDLACTGEDLEHSENMDPSRMTFWRGFSLEVVGQAPPRPSIPATVQEFNPTGAPIDAK</sequence>
<proteinExistence type="predicted"/>
<keyword evidence="3" id="KW-1185">Reference proteome</keyword>
<dbReference type="Proteomes" id="UP000298030">
    <property type="component" value="Unassembled WGS sequence"/>
</dbReference>
<protein>
    <submittedName>
        <fullName evidence="2">Uncharacterized protein</fullName>
    </submittedName>
</protein>
<reference evidence="2 3" key="1">
    <citation type="journal article" date="2019" name="Nat. Ecol. Evol.">
        <title>Megaphylogeny resolves global patterns of mushroom evolution.</title>
        <authorList>
            <person name="Varga T."/>
            <person name="Krizsan K."/>
            <person name="Foldi C."/>
            <person name="Dima B."/>
            <person name="Sanchez-Garcia M."/>
            <person name="Sanchez-Ramirez S."/>
            <person name="Szollosi G.J."/>
            <person name="Szarkandi J.G."/>
            <person name="Papp V."/>
            <person name="Albert L."/>
            <person name="Andreopoulos W."/>
            <person name="Angelini C."/>
            <person name="Antonin V."/>
            <person name="Barry K.W."/>
            <person name="Bougher N.L."/>
            <person name="Buchanan P."/>
            <person name="Buyck B."/>
            <person name="Bense V."/>
            <person name="Catcheside P."/>
            <person name="Chovatia M."/>
            <person name="Cooper J."/>
            <person name="Damon W."/>
            <person name="Desjardin D."/>
            <person name="Finy P."/>
            <person name="Geml J."/>
            <person name="Haridas S."/>
            <person name="Hughes K."/>
            <person name="Justo A."/>
            <person name="Karasinski D."/>
            <person name="Kautmanova I."/>
            <person name="Kiss B."/>
            <person name="Kocsube S."/>
            <person name="Kotiranta H."/>
            <person name="LaButti K.M."/>
            <person name="Lechner B.E."/>
            <person name="Liimatainen K."/>
            <person name="Lipzen A."/>
            <person name="Lukacs Z."/>
            <person name="Mihaltcheva S."/>
            <person name="Morgado L.N."/>
            <person name="Niskanen T."/>
            <person name="Noordeloos M.E."/>
            <person name="Ohm R.A."/>
            <person name="Ortiz-Santana B."/>
            <person name="Ovrebo C."/>
            <person name="Racz N."/>
            <person name="Riley R."/>
            <person name="Savchenko A."/>
            <person name="Shiryaev A."/>
            <person name="Soop K."/>
            <person name="Spirin V."/>
            <person name="Szebenyi C."/>
            <person name="Tomsovsky M."/>
            <person name="Tulloss R.E."/>
            <person name="Uehling J."/>
            <person name="Grigoriev I.V."/>
            <person name="Vagvolgyi C."/>
            <person name="Papp T."/>
            <person name="Martin F.M."/>
            <person name="Miettinen O."/>
            <person name="Hibbett D.S."/>
            <person name="Nagy L.G."/>
        </authorList>
    </citation>
    <scope>NUCLEOTIDE SEQUENCE [LARGE SCALE GENOMIC DNA]</scope>
    <source>
        <strain evidence="2 3">FP101781</strain>
    </source>
</reference>
<dbReference type="AlphaFoldDB" id="A0A4Y7SED9"/>
<feature type="region of interest" description="Disordered" evidence="1">
    <location>
        <begin position="1"/>
        <end position="21"/>
    </location>
</feature>
<dbReference type="EMBL" id="QPFP01000157">
    <property type="protein sequence ID" value="TEB20073.1"/>
    <property type="molecule type" value="Genomic_DNA"/>
</dbReference>
<comment type="caution">
    <text evidence="2">The sequence shown here is derived from an EMBL/GenBank/DDBJ whole genome shotgun (WGS) entry which is preliminary data.</text>
</comment>
<name>A0A4Y7SED9_COPMI</name>